<accession>A0A176VLX0</accession>
<keyword evidence="7" id="KW-0695">RNA-directed DNA polymerase</keyword>
<evidence type="ECO:0000259" key="10">
    <source>
        <dbReference type="Pfam" id="PF25597"/>
    </source>
</evidence>
<reference evidence="11" key="1">
    <citation type="submission" date="2016-03" db="EMBL/GenBank/DDBJ databases">
        <title>Mechanisms controlling the formation of the plant cell surface in tip-growing cells are functionally conserved among land plants.</title>
        <authorList>
            <person name="Honkanen S."/>
            <person name="Jones V.A."/>
            <person name="Morieri G."/>
            <person name="Champion C."/>
            <person name="Hetherington A.J."/>
            <person name="Kelly S."/>
            <person name="Saint-Marcoux D."/>
            <person name="Proust H."/>
            <person name="Prescott H."/>
            <person name="Dolan L."/>
        </authorList>
    </citation>
    <scope>NUCLEOTIDE SEQUENCE [LARGE SCALE GENOMIC DNA]</scope>
    <source>
        <tissue evidence="11">Whole gametophyte</tissue>
    </source>
</reference>
<evidence type="ECO:0000256" key="5">
    <source>
        <dbReference type="ARBA" id="ARBA00022842"/>
    </source>
</evidence>
<evidence type="ECO:0000256" key="8">
    <source>
        <dbReference type="ARBA" id="ARBA00022932"/>
    </source>
</evidence>
<dbReference type="EMBL" id="LVLJ01003561">
    <property type="protein sequence ID" value="OAE20925.1"/>
    <property type="molecule type" value="Genomic_DNA"/>
</dbReference>
<dbReference type="InterPro" id="IPR039537">
    <property type="entry name" value="Retrotran_Ty1/copia-like"/>
</dbReference>
<proteinExistence type="predicted"/>
<evidence type="ECO:0000256" key="7">
    <source>
        <dbReference type="ARBA" id="ARBA00022918"/>
    </source>
</evidence>
<keyword evidence="4" id="KW-0378">Hydrolase</keyword>
<evidence type="ECO:0000256" key="1">
    <source>
        <dbReference type="ARBA" id="ARBA00022722"/>
    </source>
</evidence>
<dbReference type="PANTHER" id="PTHR42648:SF11">
    <property type="entry name" value="TRANSPOSON TY4-P GAG-POL POLYPROTEIN"/>
    <property type="match status" value="1"/>
</dbReference>
<name>A0A176VLX0_MARPO</name>
<keyword evidence="5" id="KW-0460">Magnesium</keyword>
<keyword evidence="8" id="KW-0808">Transferase</keyword>
<evidence type="ECO:0000256" key="3">
    <source>
        <dbReference type="ARBA" id="ARBA00022759"/>
    </source>
</evidence>
<evidence type="ECO:0000256" key="4">
    <source>
        <dbReference type="ARBA" id="ARBA00022801"/>
    </source>
</evidence>
<evidence type="ECO:0000313" key="12">
    <source>
        <dbReference type="Proteomes" id="UP000077202"/>
    </source>
</evidence>
<gene>
    <name evidence="11" type="ORF">AXG93_3256s1720</name>
</gene>
<keyword evidence="6" id="KW-0229">DNA integration</keyword>
<keyword evidence="3" id="KW-0255">Endonuclease</keyword>
<evidence type="ECO:0000256" key="9">
    <source>
        <dbReference type="ARBA" id="ARBA00023172"/>
    </source>
</evidence>
<dbReference type="GO" id="GO:0016787">
    <property type="term" value="F:hydrolase activity"/>
    <property type="evidence" value="ECO:0007669"/>
    <property type="project" value="UniProtKB-KW"/>
</dbReference>
<dbReference type="PANTHER" id="PTHR42648">
    <property type="entry name" value="TRANSPOSASE, PUTATIVE-RELATED"/>
    <property type="match status" value="1"/>
</dbReference>
<keyword evidence="1" id="KW-0540">Nuclease</keyword>
<dbReference type="GO" id="GO:0004519">
    <property type="term" value="F:endonuclease activity"/>
    <property type="evidence" value="ECO:0007669"/>
    <property type="project" value="UniProtKB-KW"/>
</dbReference>
<sequence length="393" mass="44533">MMSQSGLPYKFWAEAMNTAVYLVNLSPSSVIDFSTPFELRHKRVADYSRLRIFGCTAYPLIPKEHMTKLDPTSKKCRFLGYANVVKGYMLWDPVACKGKPLLPDIVEREIDHYGFNDKPQGENPEQLEGVPHQQELEEQEVIDRDDDGNVLILEEGEPSSYREAQASIDKLEWDAAMEREMQSLNDNKTWKLVKLPPGQQVMDSKWVYKLKDSPTESVGKIYKARLVTKLSSAQCPTDVTARGLMSKIPYDEAVGSHMYLMISTRSDIAMAMGKNCVSQSNIEVEYVAAAEAAKEAICLNRLVAEMGLSHDIVNLHCDSQSTLHLAVNQVMNSWVKHIDIRYHFMREAVSDKKMELVKIDGKLNPADAFTKVIPLESFARHRSTLEIVDIEQK</sequence>
<dbReference type="GO" id="GO:0046872">
    <property type="term" value="F:metal ion binding"/>
    <property type="evidence" value="ECO:0007669"/>
    <property type="project" value="UniProtKB-KW"/>
</dbReference>
<comment type="caution">
    <text evidence="11">The sequence shown here is derived from an EMBL/GenBank/DDBJ whole genome shotgun (WGS) entry which is preliminary data.</text>
</comment>
<dbReference type="InterPro" id="IPR057670">
    <property type="entry name" value="SH3_retrovirus"/>
</dbReference>
<keyword evidence="2" id="KW-0479">Metal-binding</keyword>
<dbReference type="Proteomes" id="UP000077202">
    <property type="component" value="Unassembled WGS sequence"/>
</dbReference>
<feature type="domain" description="Retroviral polymerase SH3-like" evidence="10">
    <location>
        <begin position="55"/>
        <end position="94"/>
    </location>
</feature>
<protein>
    <recommendedName>
        <fullName evidence="10">Retroviral polymerase SH3-like domain-containing protein</fullName>
    </recommendedName>
</protein>
<dbReference type="Pfam" id="PF25597">
    <property type="entry name" value="SH3_retrovirus"/>
    <property type="match status" value="1"/>
</dbReference>
<keyword evidence="8" id="KW-0548">Nucleotidyltransferase</keyword>
<dbReference type="AlphaFoldDB" id="A0A176VLX0"/>
<dbReference type="GO" id="GO:0003964">
    <property type="term" value="F:RNA-directed DNA polymerase activity"/>
    <property type="evidence" value="ECO:0007669"/>
    <property type="project" value="UniProtKB-KW"/>
</dbReference>
<keyword evidence="12" id="KW-1185">Reference proteome</keyword>
<dbReference type="GO" id="GO:0003887">
    <property type="term" value="F:DNA-directed DNA polymerase activity"/>
    <property type="evidence" value="ECO:0007669"/>
    <property type="project" value="UniProtKB-KW"/>
</dbReference>
<evidence type="ECO:0000256" key="2">
    <source>
        <dbReference type="ARBA" id="ARBA00022723"/>
    </source>
</evidence>
<evidence type="ECO:0000256" key="6">
    <source>
        <dbReference type="ARBA" id="ARBA00022908"/>
    </source>
</evidence>
<keyword evidence="8" id="KW-0239">DNA-directed DNA polymerase</keyword>
<evidence type="ECO:0000313" key="11">
    <source>
        <dbReference type="EMBL" id="OAE20925.1"/>
    </source>
</evidence>
<dbReference type="CDD" id="cd09272">
    <property type="entry name" value="RNase_HI_RT_Ty1"/>
    <property type="match status" value="1"/>
</dbReference>
<dbReference type="GO" id="GO:0015074">
    <property type="term" value="P:DNA integration"/>
    <property type="evidence" value="ECO:0007669"/>
    <property type="project" value="UniProtKB-KW"/>
</dbReference>
<organism evidence="11 12">
    <name type="scientific">Marchantia polymorpha subsp. ruderalis</name>
    <dbReference type="NCBI Taxonomy" id="1480154"/>
    <lineage>
        <taxon>Eukaryota</taxon>
        <taxon>Viridiplantae</taxon>
        <taxon>Streptophyta</taxon>
        <taxon>Embryophyta</taxon>
        <taxon>Marchantiophyta</taxon>
        <taxon>Marchantiopsida</taxon>
        <taxon>Marchantiidae</taxon>
        <taxon>Marchantiales</taxon>
        <taxon>Marchantiaceae</taxon>
        <taxon>Marchantia</taxon>
    </lineage>
</organism>
<dbReference type="GO" id="GO:0006310">
    <property type="term" value="P:DNA recombination"/>
    <property type="evidence" value="ECO:0007669"/>
    <property type="project" value="UniProtKB-KW"/>
</dbReference>
<keyword evidence="9" id="KW-0233">DNA recombination</keyword>